<gene>
    <name evidence="8" type="ORF">PSNMU_V1.4_AUG-EV-PASAV3_0017220</name>
</gene>
<dbReference type="GO" id="GO:0016020">
    <property type="term" value="C:membrane"/>
    <property type="evidence" value="ECO:0007669"/>
    <property type="project" value="UniProtKB-SubCell"/>
</dbReference>
<dbReference type="AlphaFoldDB" id="A0A448YZ20"/>
<evidence type="ECO:0000256" key="3">
    <source>
        <dbReference type="ARBA" id="ARBA00022989"/>
    </source>
</evidence>
<feature type="region of interest" description="Disordered" evidence="5">
    <location>
        <begin position="1"/>
        <end position="96"/>
    </location>
</feature>
<dbReference type="OrthoDB" id="417037at2759"/>
<evidence type="ECO:0000313" key="9">
    <source>
        <dbReference type="Proteomes" id="UP000291116"/>
    </source>
</evidence>
<feature type="transmembrane region" description="Helical" evidence="6">
    <location>
        <begin position="265"/>
        <end position="285"/>
    </location>
</feature>
<feature type="transmembrane region" description="Helical" evidence="6">
    <location>
        <begin position="142"/>
        <end position="163"/>
    </location>
</feature>
<dbReference type="Pfam" id="PF00892">
    <property type="entry name" value="EamA"/>
    <property type="match status" value="1"/>
</dbReference>
<comment type="subcellular location">
    <subcellularLocation>
        <location evidence="1">Membrane</location>
        <topology evidence="1">Multi-pass membrane protein</topology>
    </subcellularLocation>
</comment>
<dbReference type="InterPro" id="IPR037185">
    <property type="entry name" value="EmrE-like"/>
</dbReference>
<evidence type="ECO:0000256" key="4">
    <source>
        <dbReference type="ARBA" id="ARBA00023136"/>
    </source>
</evidence>
<feature type="transmembrane region" description="Helical" evidence="6">
    <location>
        <begin position="175"/>
        <end position="194"/>
    </location>
</feature>
<keyword evidence="4 6" id="KW-0472">Membrane</keyword>
<evidence type="ECO:0000256" key="6">
    <source>
        <dbReference type="SAM" id="Phobius"/>
    </source>
</evidence>
<evidence type="ECO:0000313" key="8">
    <source>
        <dbReference type="EMBL" id="VEU35000.1"/>
    </source>
</evidence>
<dbReference type="InterPro" id="IPR000620">
    <property type="entry name" value="EamA_dom"/>
</dbReference>
<dbReference type="InterPro" id="IPR050186">
    <property type="entry name" value="TPT_transporter"/>
</dbReference>
<evidence type="ECO:0000259" key="7">
    <source>
        <dbReference type="Pfam" id="PF00892"/>
    </source>
</evidence>
<feature type="transmembrane region" description="Helical" evidence="6">
    <location>
        <begin position="291"/>
        <end position="309"/>
    </location>
</feature>
<protein>
    <recommendedName>
        <fullName evidence="7">EamA domain-containing protein</fullName>
    </recommendedName>
</protein>
<feature type="transmembrane region" description="Helical" evidence="6">
    <location>
        <begin position="321"/>
        <end position="343"/>
    </location>
</feature>
<keyword evidence="9" id="KW-1185">Reference proteome</keyword>
<feature type="transmembrane region" description="Helical" evidence="6">
    <location>
        <begin position="388"/>
        <end position="408"/>
    </location>
</feature>
<evidence type="ECO:0000256" key="5">
    <source>
        <dbReference type="SAM" id="MobiDB-lite"/>
    </source>
</evidence>
<keyword evidence="2 6" id="KW-0812">Transmembrane</keyword>
<dbReference type="Proteomes" id="UP000291116">
    <property type="component" value="Unassembled WGS sequence"/>
</dbReference>
<dbReference type="SUPFAM" id="SSF103481">
    <property type="entry name" value="Multidrug resistance efflux transporter EmrE"/>
    <property type="match status" value="1"/>
</dbReference>
<proteinExistence type="predicted"/>
<sequence length="447" mass="48617">MHHRSPHRNSSSKNISNKNQTTGNNHHRQKESRRSKAEAAGPTPSLYFKSMPPRDTSTEVAVVPEIDRSATAASNYSPMSPSLEANDHGETDDSGEYSDIEIAPLVSAEEGKRRAGGGSSGPSAAMSNPEWFRFHLKKNGKVLSACFSYSFCSVSMVLVNKSLASSYNHLIKGDLNILLVVFQAIVAVFAVEGCRKMNWVEYPSFNVDTAKQWAPVNIFFCAMLFSGMASLQYNSVPMVTIFKNVSNITTAVGDYYYFGNKPENLVVVAFGIMLSGAVAAAWNDISVSGTGLLWMVCNCLSSSGYVLYMKHATAKVKLSKFGMVFYNNVLCAVFLLPVAGLMGQTTVFATTSAIHTPDYALKNLFAGLVGFFLNFASLNCVSVSGPTTYVTIGSLNKVPVAIIGYWIFDSVISKETWFFIAVSMCGGFLYSFAKLQSSSSPRTTRTK</sequence>
<accession>A0A448YZ20</accession>
<reference evidence="8 9" key="1">
    <citation type="submission" date="2019-01" db="EMBL/GenBank/DDBJ databases">
        <authorList>
            <person name="Ferrante I. M."/>
        </authorList>
    </citation>
    <scope>NUCLEOTIDE SEQUENCE [LARGE SCALE GENOMIC DNA]</scope>
    <source>
        <strain evidence="8 9">B856</strain>
    </source>
</reference>
<feature type="transmembrane region" description="Helical" evidence="6">
    <location>
        <begin position="363"/>
        <end position="381"/>
    </location>
</feature>
<evidence type="ECO:0000256" key="2">
    <source>
        <dbReference type="ARBA" id="ARBA00022692"/>
    </source>
</evidence>
<keyword evidence="3 6" id="KW-1133">Transmembrane helix</keyword>
<feature type="transmembrane region" description="Helical" evidence="6">
    <location>
        <begin position="414"/>
        <end position="433"/>
    </location>
</feature>
<feature type="domain" description="EamA" evidence="7">
    <location>
        <begin position="290"/>
        <end position="431"/>
    </location>
</feature>
<evidence type="ECO:0000256" key="1">
    <source>
        <dbReference type="ARBA" id="ARBA00004141"/>
    </source>
</evidence>
<dbReference type="PANTHER" id="PTHR11132">
    <property type="entry name" value="SOLUTE CARRIER FAMILY 35"/>
    <property type="match status" value="1"/>
</dbReference>
<organism evidence="8 9">
    <name type="scientific">Pseudo-nitzschia multistriata</name>
    <dbReference type="NCBI Taxonomy" id="183589"/>
    <lineage>
        <taxon>Eukaryota</taxon>
        <taxon>Sar</taxon>
        <taxon>Stramenopiles</taxon>
        <taxon>Ochrophyta</taxon>
        <taxon>Bacillariophyta</taxon>
        <taxon>Bacillariophyceae</taxon>
        <taxon>Bacillariophycidae</taxon>
        <taxon>Bacillariales</taxon>
        <taxon>Bacillariaceae</taxon>
        <taxon>Pseudo-nitzschia</taxon>
    </lineage>
</organism>
<dbReference type="EMBL" id="CAACVS010000046">
    <property type="protein sequence ID" value="VEU35000.1"/>
    <property type="molecule type" value="Genomic_DNA"/>
</dbReference>
<name>A0A448YZ20_9STRA</name>
<feature type="compositionally biased region" description="Low complexity" evidence="5">
    <location>
        <begin position="9"/>
        <end position="19"/>
    </location>
</feature>
<feature type="compositionally biased region" description="Polar residues" evidence="5">
    <location>
        <begin position="71"/>
        <end position="80"/>
    </location>
</feature>